<dbReference type="SUPFAM" id="SSF47364">
    <property type="entry name" value="Domain of the SRP/SRP receptor G-proteins"/>
    <property type="match status" value="1"/>
</dbReference>
<dbReference type="InterPro" id="IPR013822">
    <property type="entry name" value="Signal_recog_particl_SRP54_hlx"/>
</dbReference>
<dbReference type="RefSeq" id="WP_193621981.1">
    <property type="nucleotide sequence ID" value="NZ_JACRYS020000004.1"/>
</dbReference>
<evidence type="ECO:0000256" key="8">
    <source>
        <dbReference type="ARBA" id="ARBA00023136"/>
    </source>
</evidence>
<dbReference type="SMART" id="SM00963">
    <property type="entry name" value="SRP54_N"/>
    <property type="match status" value="1"/>
</dbReference>
<organism evidence="14 15">
    <name type="scientific">Candidatus Phytoplasma asiaticum</name>
    <dbReference type="NCBI Taxonomy" id="2763338"/>
    <lineage>
        <taxon>Bacteria</taxon>
        <taxon>Bacillati</taxon>
        <taxon>Mycoplasmatota</taxon>
        <taxon>Mollicutes</taxon>
        <taxon>Acholeplasmatales</taxon>
        <taxon>Acholeplasmataceae</taxon>
        <taxon>Candidatus Phytoplasma</taxon>
        <taxon>16SrII (Peanut WB group)</taxon>
    </lineage>
</organism>
<feature type="domain" description="Signal recognition particle SRP54 helical bundle" evidence="13">
    <location>
        <begin position="19"/>
        <end position="100"/>
    </location>
</feature>
<dbReference type="GO" id="GO:0005737">
    <property type="term" value="C:cytoplasm"/>
    <property type="evidence" value="ECO:0007669"/>
    <property type="project" value="UniProtKB-ARBA"/>
</dbReference>
<evidence type="ECO:0000259" key="12">
    <source>
        <dbReference type="SMART" id="SM00962"/>
    </source>
</evidence>
<evidence type="ECO:0000256" key="2">
    <source>
        <dbReference type="ARBA" id="ARBA00008531"/>
    </source>
</evidence>
<dbReference type="Gene3D" id="1.20.120.140">
    <property type="entry name" value="Signal recognition particle SRP54, nucleotide-binding domain"/>
    <property type="match status" value="1"/>
</dbReference>
<feature type="domain" description="SRP54-type proteins GTP-binding" evidence="12">
    <location>
        <begin position="117"/>
        <end position="317"/>
    </location>
</feature>
<evidence type="ECO:0000256" key="10">
    <source>
        <dbReference type="ARBA" id="ARBA00048027"/>
    </source>
</evidence>
<dbReference type="SUPFAM" id="SSF52540">
    <property type="entry name" value="P-loop containing nucleoside triphosphate hydrolases"/>
    <property type="match status" value="1"/>
</dbReference>
<evidence type="ECO:0000256" key="3">
    <source>
        <dbReference type="ARBA" id="ARBA00022475"/>
    </source>
</evidence>
<dbReference type="AlphaFoldDB" id="A0AAX3B9U2"/>
<evidence type="ECO:0000256" key="9">
    <source>
        <dbReference type="ARBA" id="ARBA00023170"/>
    </source>
</evidence>
<proteinExistence type="inferred from homology"/>
<keyword evidence="9" id="KW-0675">Receptor</keyword>
<dbReference type="InterPro" id="IPR042101">
    <property type="entry name" value="SRP54_N_sf"/>
</dbReference>
<dbReference type="FunFam" id="3.40.50.300:FF:000053">
    <property type="entry name" value="Signal recognition particle receptor FtsY"/>
    <property type="match status" value="1"/>
</dbReference>
<reference evidence="14 15" key="1">
    <citation type="submission" date="2022-05" db="EMBL/GenBank/DDBJ databases">
        <title>'Parthenium hysterophorus' phyllody phytoplasma strain PR34.</title>
        <authorList>
            <person name="Kirdat K."/>
            <person name="Tiwarekar B."/>
            <person name="Yadav A."/>
        </authorList>
    </citation>
    <scope>NUCLEOTIDE SEQUENCE [LARGE SCALE GENOMIC DNA]</scope>
    <source>
        <strain evidence="14 15">PR34</strain>
    </source>
</reference>
<keyword evidence="6" id="KW-0378">Hydrolase</keyword>
<keyword evidence="8" id="KW-0472">Membrane</keyword>
<dbReference type="SMART" id="SM00382">
    <property type="entry name" value="AAA"/>
    <property type="match status" value="1"/>
</dbReference>
<name>A0AAX3B9U2_9MOLU</name>
<dbReference type="Proteomes" id="UP000769022">
    <property type="component" value="Chromosome"/>
</dbReference>
<evidence type="ECO:0000256" key="4">
    <source>
        <dbReference type="ARBA" id="ARBA00022490"/>
    </source>
</evidence>
<sequence>MFNFFKKIFKEKTQKKKKFFFNLENVQEDQISEWVQKIKLQNELTENLLDELKILLIKSDLGIESTQNLISQMHKNISSENLSQPKYFLNFLRDQILLFYKQNTTKNIKNDISIKKSKIYLFVGVNGSGKTTTIGKLATKLTAQNKKVLLIAADTFRTGAIEQLQSWSNTSKSNFFSKANSQPASVIFEGLKYSENQNYDIILCDTSGRLQNKDNLMQELAKIDRVIKKYNPQAPHEIFLILDAMTGQEALKQVESFSKILPVTGIILTKFDHFSKGGLILAIKHLYQLETKYIGVGEAPNDLLEFDIHNYVNCLFEN</sequence>
<comment type="similarity">
    <text evidence="2">Belongs to the GTP-binding SRP family.</text>
</comment>
<dbReference type="InterPro" id="IPR003593">
    <property type="entry name" value="AAA+_ATPase"/>
</dbReference>
<dbReference type="Pfam" id="PF02881">
    <property type="entry name" value="SRP54_N"/>
    <property type="match status" value="1"/>
</dbReference>
<dbReference type="InterPro" id="IPR027417">
    <property type="entry name" value="P-loop_NTPase"/>
</dbReference>
<evidence type="ECO:0000313" key="14">
    <source>
        <dbReference type="EMBL" id="UQV27428.1"/>
    </source>
</evidence>
<feature type="domain" description="AAA+ ATPase" evidence="11">
    <location>
        <begin position="116"/>
        <end position="261"/>
    </location>
</feature>
<dbReference type="GO" id="GO:0003924">
    <property type="term" value="F:GTPase activity"/>
    <property type="evidence" value="ECO:0007669"/>
    <property type="project" value="TreeGrafter"/>
</dbReference>
<dbReference type="GO" id="GO:0006614">
    <property type="term" value="P:SRP-dependent cotranslational protein targeting to membrane"/>
    <property type="evidence" value="ECO:0007669"/>
    <property type="project" value="InterPro"/>
</dbReference>
<evidence type="ECO:0000256" key="5">
    <source>
        <dbReference type="ARBA" id="ARBA00022741"/>
    </source>
</evidence>
<dbReference type="GO" id="GO:0005886">
    <property type="term" value="C:plasma membrane"/>
    <property type="evidence" value="ECO:0007669"/>
    <property type="project" value="UniProtKB-SubCell"/>
</dbReference>
<evidence type="ECO:0000256" key="1">
    <source>
        <dbReference type="ARBA" id="ARBA00004413"/>
    </source>
</evidence>
<gene>
    <name evidence="14" type="primary">ftsY</name>
    <name evidence="14" type="ORF">H7686_0001245</name>
</gene>
<dbReference type="InterPro" id="IPR036225">
    <property type="entry name" value="SRP/SRP_N"/>
</dbReference>
<dbReference type="PANTHER" id="PTHR43134">
    <property type="entry name" value="SIGNAL RECOGNITION PARTICLE RECEPTOR SUBUNIT ALPHA"/>
    <property type="match status" value="1"/>
</dbReference>
<evidence type="ECO:0000256" key="7">
    <source>
        <dbReference type="ARBA" id="ARBA00023134"/>
    </source>
</evidence>
<dbReference type="InterPro" id="IPR004390">
    <property type="entry name" value="SR_rcpt_FtsY"/>
</dbReference>
<accession>A0AAX3B9U2</accession>
<dbReference type="KEGG" id="pphy:H7686_0001245"/>
<dbReference type="NCBIfam" id="TIGR00064">
    <property type="entry name" value="ftsY"/>
    <property type="match status" value="1"/>
</dbReference>
<keyword evidence="15" id="KW-1185">Reference proteome</keyword>
<dbReference type="Pfam" id="PF00448">
    <property type="entry name" value="SRP54"/>
    <property type="match status" value="1"/>
</dbReference>
<evidence type="ECO:0000313" key="15">
    <source>
        <dbReference type="Proteomes" id="UP000769022"/>
    </source>
</evidence>
<dbReference type="Gene3D" id="3.40.50.300">
    <property type="entry name" value="P-loop containing nucleotide triphosphate hydrolases"/>
    <property type="match status" value="1"/>
</dbReference>
<keyword evidence="5" id="KW-0547">Nucleotide-binding</keyword>
<dbReference type="GO" id="GO:0005525">
    <property type="term" value="F:GTP binding"/>
    <property type="evidence" value="ECO:0007669"/>
    <property type="project" value="UniProtKB-KW"/>
</dbReference>
<keyword evidence="3" id="KW-1003">Cell membrane</keyword>
<evidence type="ECO:0000259" key="11">
    <source>
        <dbReference type="SMART" id="SM00382"/>
    </source>
</evidence>
<evidence type="ECO:0000259" key="13">
    <source>
        <dbReference type="SMART" id="SM00963"/>
    </source>
</evidence>
<protein>
    <submittedName>
        <fullName evidence="14">Signal recognition particle-docking protein FtsY</fullName>
    </submittedName>
</protein>
<comment type="subcellular location">
    <subcellularLocation>
        <location evidence="1">Cell membrane</location>
        <topology evidence="1">Peripheral membrane protein</topology>
        <orientation evidence="1">Cytoplasmic side</orientation>
    </subcellularLocation>
</comment>
<evidence type="ECO:0000256" key="6">
    <source>
        <dbReference type="ARBA" id="ARBA00022801"/>
    </source>
</evidence>
<dbReference type="SMART" id="SM00962">
    <property type="entry name" value="SRP54"/>
    <property type="match status" value="1"/>
</dbReference>
<dbReference type="InterPro" id="IPR000897">
    <property type="entry name" value="SRP54_GTPase_dom"/>
</dbReference>
<dbReference type="GO" id="GO:0005047">
    <property type="term" value="F:signal recognition particle binding"/>
    <property type="evidence" value="ECO:0007669"/>
    <property type="project" value="TreeGrafter"/>
</dbReference>
<comment type="catalytic activity">
    <reaction evidence="10">
        <text>GTP + H2O = GDP + phosphate + H(+)</text>
        <dbReference type="Rhea" id="RHEA:19669"/>
        <dbReference type="ChEBI" id="CHEBI:15377"/>
        <dbReference type="ChEBI" id="CHEBI:15378"/>
        <dbReference type="ChEBI" id="CHEBI:37565"/>
        <dbReference type="ChEBI" id="CHEBI:43474"/>
        <dbReference type="ChEBI" id="CHEBI:58189"/>
        <dbReference type="EC" id="3.6.5.4"/>
    </reaction>
</comment>
<keyword evidence="7" id="KW-0342">GTP-binding</keyword>
<dbReference type="PANTHER" id="PTHR43134:SF1">
    <property type="entry name" value="SIGNAL RECOGNITION PARTICLE RECEPTOR SUBUNIT ALPHA"/>
    <property type="match status" value="1"/>
</dbReference>
<dbReference type="EMBL" id="CP097206">
    <property type="protein sequence ID" value="UQV27428.1"/>
    <property type="molecule type" value="Genomic_DNA"/>
</dbReference>
<keyword evidence="4" id="KW-0963">Cytoplasm</keyword>